<dbReference type="AlphaFoldDB" id="A0A955LWC4"/>
<dbReference type="Gene3D" id="2.60.40.1260">
    <property type="entry name" value="Lamin Tail domain"/>
    <property type="match status" value="1"/>
</dbReference>
<reference evidence="3" key="1">
    <citation type="submission" date="2020-04" db="EMBL/GenBank/DDBJ databases">
        <authorList>
            <person name="Zhang T."/>
        </authorList>
    </citation>
    <scope>NUCLEOTIDE SEQUENCE</scope>
    <source>
        <strain evidence="3">HKST-UBA02</strain>
    </source>
</reference>
<feature type="domain" description="LTD" evidence="2">
    <location>
        <begin position="34"/>
        <end position="132"/>
    </location>
</feature>
<evidence type="ECO:0000313" key="3">
    <source>
        <dbReference type="EMBL" id="MCA9397424.1"/>
    </source>
</evidence>
<evidence type="ECO:0000256" key="1">
    <source>
        <dbReference type="SAM" id="Phobius"/>
    </source>
</evidence>
<dbReference type="Proteomes" id="UP000699691">
    <property type="component" value="Unassembled WGS sequence"/>
</dbReference>
<dbReference type="Pfam" id="PF00932">
    <property type="entry name" value="LTD"/>
    <property type="match status" value="1"/>
</dbReference>
<feature type="transmembrane region" description="Helical" evidence="1">
    <location>
        <begin position="518"/>
        <end position="538"/>
    </location>
</feature>
<protein>
    <submittedName>
        <fullName evidence="3">Lamin tail domain-containing protein</fullName>
    </submittedName>
</protein>
<organism evidence="3 4">
    <name type="scientific">candidate division WWE3 bacterium</name>
    <dbReference type="NCBI Taxonomy" id="2053526"/>
    <lineage>
        <taxon>Bacteria</taxon>
        <taxon>Katanobacteria</taxon>
    </lineage>
</organism>
<name>A0A955LWC4_UNCKA</name>
<sequence length="546" mass="60720">MKHYMIPASNRVFYLLAILFSTSFFYISKVYADELTTEFPSSVFISEFMPAPIEGDEWVEICNPTVEEVDIGGWFIDDAPDGSKPFTIPDETVLLPEVCLEFYMSNKFNNDGDEIRLLNSSQEIIDGYQYISSNPGDSYIRVSMLDWEESNDPNPGVFPNSPKEAGKTDSTVNTIEITFSPKKILSNEVFEIKGEMYQLKPNTEYSLKIMAGFDVSKLIDSKTVKNDASYSWNSSWDNFPTVKTDSLGNAKFQLNGLVEKEHEAKSIYVSVRARAASTSKNIDSDLEKISFENQKSTTKPTNTTKKKEREELLIDDIKDILDGEIVLVTGTVTSDFDELGSKTFYIQDESGGVKIVSRKSGLDTIIKGKIVTVVGITSTAFNEKYIKVIEPDDIEIIGQGDLPDILPQPTGNIGEEQEGRLVQVVGQVASTSGNTFYLDDGTGPAKVYIKDSTGIDKPYMRTGYYSAITGIVSQYIDDYRILPRTQEDVIVSKTPISTVLGQAILQLPATGYGFGQKWSFGSTVLIVGIVFRIIAHIFNRMVIQHA</sequence>
<evidence type="ECO:0000259" key="2">
    <source>
        <dbReference type="PROSITE" id="PS51841"/>
    </source>
</evidence>
<dbReference type="PROSITE" id="PS51841">
    <property type="entry name" value="LTD"/>
    <property type="match status" value="1"/>
</dbReference>
<keyword evidence="1" id="KW-0472">Membrane</keyword>
<evidence type="ECO:0000313" key="4">
    <source>
        <dbReference type="Proteomes" id="UP000699691"/>
    </source>
</evidence>
<dbReference type="EMBL" id="JAGQKY010000035">
    <property type="protein sequence ID" value="MCA9397424.1"/>
    <property type="molecule type" value="Genomic_DNA"/>
</dbReference>
<gene>
    <name evidence="3" type="ORF">KC573_01230</name>
</gene>
<dbReference type="SUPFAM" id="SSF74853">
    <property type="entry name" value="Lamin A/C globular tail domain"/>
    <property type="match status" value="1"/>
</dbReference>
<dbReference type="InterPro" id="IPR001322">
    <property type="entry name" value="Lamin_tail_dom"/>
</dbReference>
<comment type="caution">
    <text evidence="3">The sequence shown here is derived from an EMBL/GenBank/DDBJ whole genome shotgun (WGS) entry which is preliminary data.</text>
</comment>
<keyword evidence="1" id="KW-1133">Transmembrane helix</keyword>
<dbReference type="InterPro" id="IPR036415">
    <property type="entry name" value="Lamin_tail_dom_sf"/>
</dbReference>
<accession>A0A955LWC4</accession>
<reference evidence="3" key="2">
    <citation type="journal article" date="2021" name="Microbiome">
        <title>Successional dynamics and alternative stable states in a saline activated sludge microbial community over 9 years.</title>
        <authorList>
            <person name="Wang Y."/>
            <person name="Ye J."/>
            <person name="Ju F."/>
            <person name="Liu L."/>
            <person name="Boyd J.A."/>
            <person name="Deng Y."/>
            <person name="Parks D.H."/>
            <person name="Jiang X."/>
            <person name="Yin X."/>
            <person name="Woodcroft B.J."/>
            <person name="Tyson G.W."/>
            <person name="Hugenholtz P."/>
            <person name="Polz M.F."/>
            <person name="Zhang T."/>
        </authorList>
    </citation>
    <scope>NUCLEOTIDE SEQUENCE</scope>
    <source>
        <strain evidence="3">HKST-UBA02</strain>
    </source>
</reference>
<proteinExistence type="predicted"/>
<keyword evidence="1" id="KW-0812">Transmembrane</keyword>